<proteinExistence type="inferred from homology"/>
<evidence type="ECO:0000256" key="4">
    <source>
        <dbReference type="ARBA" id="ARBA00022679"/>
    </source>
</evidence>
<evidence type="ECO:0000256" key="2">
    <source>
        <dbReference type="ARBA" id="ARBA00005420"/>
    </source>
</evidence>
<evidence type="ECO:0000256" key="1">
    <source>
        <dbReference type="ARBA" id="ARBA00004477"/>
    </source>
</evidence>
<evidence type="ECO:0000256" key="6">
    <source>
        <dbReference type="ARBA" id="ARBA00022824"/>
    </source>
</evidence>
<evidence type="ECO:0000256" key="3">
    <source>
        <dbReference type="ARBA" id="ARBA00022516"/>
    </source>
</evidence>
<evidence type="ECO:0000256" key="10">
    <source>
        <dbReference type="ARBA" id="ARBA00023315"/>
    </source>
</evidence>
<accession>A0ABQ7T726</accession>
<keyword evidence="9" id="KW-0472">Membrane</keyword>
<gene>
    <name evidence="11" type="ORF">JD844_033667</name>
</gene>
<keyword evidence="7" id="KW-1133">Transmembrane helix</keyword>
<dbReference type="Pfam" id="PF03982">
    <property type="entry name" value="DAGAT"/>
    <property type="match status" value="1"/>
</dbReference>
<evidence type="ECO:0000256" key="8">
    <source>
        <dbReference type="ARBA" id="ARBA00023098"/>
    </source>
</evidence>
<dbReference type="PANTHER" id="PTHR12317:SF74">
    <property type="entry name" value="2-ACYLGLYCEROL O-ACYLTRANSFERASE 2"/>
    <property type="match status" value="1"/>
</dbReference>
<dbReference type="Proteomes" id="UP000826234">
    <property type="component" value="Unassembled WGS sequence"/>
</dbReference>
<evidence type="ECO:0000256" key="9">
    <source>
        <dbReference type="ARBA" id="ARBA00023136"/>
    </source>
</evidence>
<keyword evidence="3" id="KW-0444">Lipid biosynthesis</keyword>
<evidence type="ECO:0000256" key="5">
    <source>
        <dbReference type="ARBA" id="ARBA00022692"/>
    </source>
</evidence>
<reference evidence="11 12" key="1">
    <citation type="journal article" date="2022" name="Gigascience">
        <title>A chromosome-level genome assembly and annotation of the desert horned lizard, Phrynosoma platyrhinos, provides insight into chromosomal rearrangements among reptiles.</title>
        <authorList>
            <person name="Koochekian N."/>
            <person name="Ascanio A."/>
            <person name="Farleigh K."/>
            <person name="Card D.C."/>
            <person name="Schield D.R."/>
            <person name="Castoe T.A."/>
            <person name="Jezkova T."/>
        </authorList>
    </citation>
    <scope>NUCLEOTIDE SEQUENCE [LARGE SCALE GENOMIC DNA]</scope>
    <source>
        <strain evidence="11">NK-2021</strain>
    </source>
</reference>
<organism evidence="11 12">
    <name type="scientific">Phrynosoma platyrhinos</name>
    <name type="common">Desert horned lizard</name>
    <dbReference type="NCBI Taxonomy" id="52577"/>
    <lineage>
        <taxon>Eukaryota</taxon>
        <taxon>Metazoa</taxon>
        <taxon>Chordata</taxon>
        <taxon>Craniata</taxon>
        <taxon>Vertebrata</taxon>
        <taxon>Euteleostomi</taxon>
        <taxon>Lepidosauria</taxon>
        <taxon>Squamata</taxon>
        <taxon>Bifurcata</taxon>
        <taxon>Unidentata</taxon>
        <taxon>Episquamata</taxon>
        <taxon>Toxicofera</taxon>
        <taxon>Iguania</taxon>
        <taxon>Phrynosomatidae</taxon>
        <taxon>Phrynosomatinae</taxon>
        <taxon>Phrynosoma</taxon>
    </lineage>
</organism>
<keyword evidence="4" id="KW-0808">Transferase</keyword>
<comment type="subcellular location">
    <subcellularLocation>
        <location evidence="1">Endoplasmic reticulum membrane</location>
        <topology evidence="1">Multi-pass membrane protein</topology>
    </subcellularLocation>
</comment>
<evidence type="ECO:0000313" key="11">
    <source>
        <dbReference type="EMBL" id="KAH0625265.1"/>
    </source>
</evidence>
<name>A0ABQ7T726_PHRPL</name>
<keyword evidence="5" id="KW-0812">Transmembrane</keyword>
<keyword evidence="6" id="KW-0256">Endoplasmic reticulum</keyword>
<dbReference type="InterPro" id="IPR007130">
    <property type="entry name" value="DAGAT"/>
</dbReference>
<sequence length="125" mass="14135">MLRLPIFGSTVIGRHYSSIFVCDYTRPSPSQPNPIPCPDRGKSVPLVPVFSFGENELFDQVENPPGSWLRCTQEFLQRFMGISLPLFHARGIFQYSFGLLPYRQPIFTVGKPSLINWCLGANLSQ</sequence>
<comment type="caution">
    <text evidence="11">The sequence shown here is derived from an EMBL/GenBank/DDBJ whole genome shotgun (WGS) entry which is preliminary data.</text>
</comment>
<evidence type="ECO:0000256" key="7">
    <source>
        <dbReference type="ARBA" id="ARBA00022989"/>
    </source>
</evidence>
<comment type="similarity">
    <text evidence="2">Belongs to the diacylglycerol acyltransferase family.</text>
</comment>
<dbReference type="PANTHER" id="PTHR12317">
    <property type="entry name" value="DIACYLGLYCEROL O-ACYLTRANSFERASE"/>
    <property type="match status" value="1"/>
</dbReference>
<keyword evidence="8" id="KW-0443">Lipid metabolism</keyword>
<evidence type="ECO:0000313" key="12">
    <source>
        <dbReference type="Proteomes" id="UP000826234"/>
    </source>
</evidence>
<dbReference type="EMBL" id="JAIPUX010001232">
    <property type="protein sequence ID" value="KAH0625265.1"/>
    <property type="molecule type" value="Genomic_DNA"/>
</dbReference>
<protein>
    <submittedName>
        <fullName evidence="11">Uncharacterized protein</fullName>
    </submittedName>
</protein>
<keyword evidence="10" id="KW-0012">Acyltransferase</keyword>
<keyword evidence="12" id="KW-1185">Reference proteome</keyword>